<reference evidence="2 3" key="1">
    <citation type="submission" date="2024-07" db="EMBL/GenBank/DDBJ databases">
        <title>The genome sequence of type strain Sediminicola luteus GDMCC 1.2596T.</title>
        <authorList>
            <person name="Liu Y."/>
        </authorList>
    </citation>
    <scope>NUCLEOTIDE SEQUENCE [LARGE SCALE GENOMIC DNA]</scope>
    <source>
        <strain evidence="2 3">GDMCC 1.2596</strain>
    </source>
</reference>
<sequence length="118" mass="13207">MRTILLALFLFCGTNALMAQESDTQISKGSIYTLSDPTGHNYKHIDFPRRNIIIKRGAIANYNSLVGMEIVVKELIKDSDGSTTAILERKDGRPFFRFFPTVEANLEKALAVGELKRS</sequence>
<keyword evidence="1" id="KW-0732">Signal</keyword>
<evidence type="ECO:0000313" key="3">
    <source>
        <dbReference type="Proteomes" id="UP001549773"/>
    </source>
</evidence>
<accession>A0ABV2TX84</accession>
<name>A0ABV2TX84_9FLAO</name>
<dbReference type="EMBL" id="JBEWYP010000005">
    <property type="protein sequence ID" value="MET7029884.1"/>
    <property type="molecule type" value="Genomic_DNA"/>
</dbReference>
<dbReference type="Proteomes" id="UP001549773">
    <property type="component" value="Unassembled WGS sequence"/>
</dbReference>
<proteinExistence type="predicted"/>
<gene>
    <name evidence="2" type="ORF">ABXZ32_10780</name>
</gene>
<dbReference type="RefSeq" id="WP_354618686.1">
    <property type="nucleotide sequence ID" value="NZ_JBEWYP010000005.1"/>
</dbReference>
<comment type="caution">
    <text evidence="2">The sequence shown here is derived from an EMBL/GenBank/DDBJ whole genome shotgun (WGS) entry which is preliminary data.</text>
</comment>
<keyword evidence="3" id="KW-1185">Reference proteome</keyword>
<organism evidence="2 3">
    <name type="scientific">Sediminicola luteus</name>
    <dbReference type="NCBI Taxonomy" id="319238"/>
    <lineage>
        <taxon>Bacteria</taxon>
        <taxon>Pseudomonadati</taxon>
        <taxon>Bacteroidota</taxon>
        <taxon>Flavobacteriia</taxon>
        <taxon>Flavobacteriales</taxon>
        <taxon>Flavobacteriaceae</taxon>
        <taxon>Sediminicola</taxon>
    </lineage>
</organism>
<evidence type="ECO:0000256" key="1">
    <source>
        <dbReference type="SAM" id="SignalP"/>
    </source>
</evidence>
<evidence type="ECO:0000313" key="2">
    <source>
        <dbReference type="EMBL" id="MET7029884.1"/>
    </source>
</evidence>
<evidence type="ECO:0008006" key="4">
    <source>
        <dbReference type="Google" id="ProtNLM"/>
    </source>
</evidence>
<feature type="chain" id="PRO_5047065304" description="Dihydroorotase" evidence="1">
    <location>
        <begin position="20"/>
        <end position="118"/>
    </location>
</feature>
<feature type="signal peptide" evidence="1">
    <location>
        <begin position="1"/>
        <end position="19"/>
    </location>
</feature>
<protein>
    <recommendedName>
        <fullName evidence="4">Dihydroorotase</fullName>
    </recommendedName>
</protein>